<keyword evidence="1" id="KW-0732">Signal</keyword>
<evidence type="ECO:0000313" key="2">
    <source>
        <dbReference type="EMBL" id="QSE97876.1"/>
    </source>
</evidence>
<evidence type="ECO:0000313" key="3">
    <source>
        <dbReference type="Proteomes" id="UP000662783"/>
    </source>
</evidence>
<dbReference type="Pfam" id="PF13585">
    <property type="entry name" value="CHU_C"/>
    <property type="match status" value="1"/>
</dbReference>
<name>A0A974WGI6_9BACT</name>
<protein>
    <submittedName>
        <fullName evidence="2">Gliding motility-associated C-terminal domain-containing protein</fullName>
    </submittedName>
</protein>
<feature type="signal peptide" evidence="1">
    <location>
        <begin position="1"/>
        <end position="17"/>
    </location>
</feature>
<dbReference type="Proteomes" id="UP000662783">
    <property type="component" value="Chromosome"/>
</dbReference>
<dbReference type="AlphaFoldDB" id="A0A974WGI6"/>
<sequence length="378" mass="39883">MNKLLTTILFIPTLAFSQLVVPSGTTMTVGANTLISTDGNVVVQSANFSFQSVNDANNLGGLLLGGSGQQGIGTANLLAIPNLIIDGGGTKGIIGQVLVTNQLELANGIVSTPENDNVNFLAVGSNGEATSNGTSWVTGPLLQQGSGAKFYPLGAANRYAPILLDVRGNENTLTGARAYRNDGSFVVRNLPSNVDTVSSSWVWAVFAQELNSVQVNLPIQSEDEGLFTSNENLPVVLEADTVQNLSSNLGGFTTTIGSGFNAVGSDNASVNPGGDYVRLFLLGGVLTTVPVIHNILTPNNDGSNDFLVIQAIGAYADDNEVILLDRWGTEVYRKKNFRNFNDIDNPYDGSFDDLSPGNYICILKYAGQTAKQVITVLN</sequence>
<keyword evidence="3" id="KW-1185">Reference proteome</keyword>
<reference evidence="2" key="1">
    <citation type="submission" date="2021-02" db="EMBL/GenBank/DDBJ databases">
        <title>Fulvivirga sp. S481 isolated from sea water.</title>
        <authorList>
            <person name="Bae S.S."/>
            <person name="Baek K."/>
        </authorList>
    </citation>
    <scope>NUCLEOTIDE SEQUENCE</scope>
    <source>
        <strain evidence="2">S481</strain>
    </source>
</reference>
<accession>A0A974WGI6</accession>
<proteinExistence type="predicted"/>
<dbReference type="EMBL" id="CP070608">
    <property type="protein sequence ID" value="QSE97876.1"/>
    <property type="molecule type" value="Genomic_DNA"/>
</dbReference>
<gene>
    <name evidence="2" type="ORF">JR347_01960</name>
</gene>
<evidence type="ECO:0000256" key="1">
    <source>
        <dbReference type="SAM" id="SignalP"/>
    </source>
</evidence>
<dbReference type="KEGG" id="fuv:JR347_01960"/>
<organism evidence="2 3">
    <name type="scientific">Fulvivirga lutea</name>
    <dbReference type="NCBI Taxonomy" id="2810512"/>
    <lineage>
        <taxon>Bacteria</taxon>
        <taxon>Pseudomonadati</taxon>
        <taxon>Bacteroidota</taxon>
        <taxon>Cytophagia</taxon>
        <taxon>Cytophagales</taxon>
        <taxon>Fulvivirgaceae</taxon>
        <taxon>Fulvivirga</taxon>
    </lineage>
</organism>
<feature type="chain" id="PRO_5038076038" evidence="1">
    <location>
        <begin position="18"/>
        <end position="378"/>
    </location>
</feature>
<dbReference type="RefSeq" id="WP_205722384.1">
    <property type="nucleotide sequence ID" value="NZ_CP070608.1"/>
</dbReference>